<comment type="caution">
    <text evidence="9">The sequence shown here is derived from an EMBL/GenBank/DDBJ whole genome shotgun (WGS) entry which is preliminary data.</text>
</comment>
<dbReference type="GO" id="GO:0016887">
    <property type="term" value="F:ATP hydrolysis activity"/>
    <property type="evidence" value="ECO:0007669"/>
    <property type="project" value="InterPro"/>
</dbReference>
<dbReference type="PANTHER" id="PTHR43977">
    <property type="entry name" value="STRUCTURAL MAINTENANCE OF CHROMOSOMES PROTEIN 3"/>
    <property type="match status" value="1"/>
</dbReference>
<feature type="domain" description="SMC hinge" evidence="8">
    <location>
        <begin position="526"/>
        <end position="599"/>
    </location>
</feature>
<dbReference type="Gene3D" id="1.10.287.1490">
    <property type="match status" value="1"/>
</dbReference>
<dbReference type="InterPro" id="IPR036277">
    <property type="entry name" value="SMC_hinge_sf"/>
</dbReference>
<feature type="domain" description="RecF/RecN/SMC N-terminal" evidence="7">
    <location>
        <begin position="3"/>
        <end position="1152"/>
    </location>
</feature>
<evidence type="ECO:0000256" key="3">
    <source>
        <dbReference type="ARBA" id="ARBA00022840"/>
    </source>
</evidence>
<comment type="domain">
    <text evidence="6">Contains large globular domains required for ATP hydrolysis at each terminus and a third globular domain forming a flexible hinge near the middle of the molecule. These domains are separated by coiled-coil structures.</text>
</comment>
<dbReference type="GO" id="GO:0005524">
    <property type="term" value="F:ATP binding"/>
    <property type="evidence" value="ECO:0007669"/>
    <property type="project" value="UniProtKB-UniRule"/>
</dbReference>
<dbReference type="GO" id="GO:0006260">
    <property type="term" value="P:DNA replication"/>
    <property type="evidence" value="ECO:0007669"/>
    <property type="project" value="UniProtKB-UniRule"/>
</dbReference>
<dbReference type="CDD" id="cd03278">
    <property type="entry name" value="ABC_SMC_barmotin"/>
    <property type="match status" value="2"/>
</dbReference>
<feature type="coiled-coil region" evidence="6">
    <location>
        <begin position="654"/>
        <end position="941"/>
    </location>
</feature>
<organism evidence="9 10">
    <name type="scientific">Parathalassolituus penaei</name>
    <dbReference type="NCBI Taxonomy" id="2997323"/>
    <lineage>
        <taxon>Bacteria</taxon>
        <taxon>Pseudomonadati</taxon>
        <taxon>Pseudomonadota</taxon>
        <taxon>Gammaproteobacteria</taxon>
        <taxon>Oceanospirillales</taxon>
        <taxon>Oceanospirillaceae</taxon>
        <taxon>Parathalassolituus</taxon>
    </lineage>
</organism>
<keyword evidence="3 6" id="KW-0067">ATP-binding</keyword>
<evidence type="ECO:0000313" key="9">
    <source>
        <dbReference type="EMBL" id="MCY0966493.1"/>
    </source>
</evidence>
<dbReference type="Gene3D" id="3.40.50.300">
    <property type="entry name" value="P-loop containing nucleotide triphosphate hydrolases"/>
    <property type="match status" value="2"/>
</dbReference>
<dbReference type="Pfam" id="PF06470">
    <property type="entry name" value="SMC_hinge"/>
    <property type="match status" value="1"/>
</dbReference>
<dbReference type="SUPFAM" id="SSF57997">
    <property type="entry name" value="Tropomyosin"/>
    <property type="match status" value="1"/>
</dbReference>
<dbReference type="Proteomes" id="UP001150830">
    <property type="component" value="Unassembled WGS sequence"/>
</dbReference>
<feature type="coiled-coil region" evidence="6">
    <location>
        <begin position="170"/>
        <end position="235"/>
    </location>
</feature>
<dbReference type="HAMAP" id="MF_01894">
    <property type="entry name" value="Smc_prok"/>
    <property type="match status" value="1"/>
</dbReference>
<dbReference type="GO" id="GO:0030261">
    <property type="term" value="P:chromosome condensation"/>
    <property type="evidence" value="ECO:0007669"/>
    <property type="project" value="InterPro"/>
</dbReference>
<evidence type="ECO:0000256" key="2">
    <source>
        <dbReference type="ARBA" id="ARBA00022741"/>
    </source>
</evidence>
<dbReference type="GO" id="GO:0007062">
    <property type="term" value="P:sister chromatid cohesion"/>
    <property type="evidence" value="ECO:0007669"/>
    <property type="project" value="InterPro"/>
</dbReference>
<name>A0A9X3EPJ4_9GAMM</name>
<accession>A0A9X3EPJ4</accession>
<keyword evidence="5 6" id="KW-0238">DNA-binding</keyword>
<proteinExistence type="inferred from homology"/>
<dbReference type="EMBL" id="JAPNOA010000056">
    <property type="protein sequence ID" value="MCY0966493.1"/>
    <property type="molecule type" value="Genomic_DNA"/>
</dbReference>
<dbReference type="GO" id="GO:0007059">
    <property type="term" value="P:chromosome segregation"/>
    <property type="evidence" value="ECO:0007669"/>
    <property type="project" value="UniProtKB-UniRule"/>
</dbReference>
<keyword evidence="10" id="KW-1185">Reference proteome</keyword>
<feature type="coiled-coil region" evidence="6">
    <location>
        <begin position="335"/>
        <end position="507"/>
    </location>
</feature>
<keyword evidence="4 6" id="KW-0175">Coiled coil</keyword>
<dbReference type="InterPro" id="IPR011890">
    <property type="entry name" value="SMC_prok"/>
</dbReference>
<gene>
    <name evidence="6 9" type="primary">smc</name>
    <name evidence="9" type="ORF">OUO13_15000</name>
</gene>
<evidence type="ECO:0000256" key="5">
    <source>
        <dbReference type="ARBA" id="ARBA00023125"/>
    </source>
</evidence>
<comment type="similarity">
    <text evidence="6">Belongs to the SMC family.</text>
</comment>
<dbReference type="GO" id="GO:0005737">
    <property type="term" value="C:cytoplasm"/>
    <property type="evidence" value="ECO:0007669"/>
    <property type="project" value="UniProtKB-SubCell"/>
</dbReference>
<dbReference type="GO" id="GO:0003677">
    <property type="term" value="F:DNA binding"/>
    <property type="evidence" value="ECO:0007669"/>
    <property type="project" value="UniProtKB-UniRule"/>
</dbReference>
<dbReference type="SUPFAM" id="SSF75553">
    <property type="entry name" value="Smc hinge domain"/>
    <property type="match status" value="1"/>
</dbReference>
<evidence type="ECO:0000256" key="4">
    <source>
        <dbReference type="ARBA" id="ARBA00023054"/>
    </source>
</evidence>
<keyword evidence="1 6" id="KW-0963">Cytoplasm</keyword>
<dbReference type="Gene3D" id="1.20.1060.20">
    <property type="match status" value="1"/>
</dbReference>
<feature type="binding site" evidence="6">
    <location>
        <begin position="32"/>
        <end position="39"/>
    </location>
    <ligand>
        <name>ATP</name>
        <dbReference type="ChEBI" id="CHEBI:30616"/>
    </ligand>
</feature>
<dbReference type="PIRSF" id="PIRSF005719">
    <property type="entry name" value="SMC"/>
    <property type="match status" value="1"/>
</dbReference>
<dbReference type="Pfam" id="PF02463">
    <property type="entry name" value="SMC_N"/>
    <property type="match status" value="1"/>
</dbReference>
<evidence type="ECO:0000313" key="10">
    <source>
        <dbReference type="Proteomes" id="UP001150830"/>
    </source>
</evidence>
<comment type="subcellular location">
    <subcellularLocation>
        <location evidence="6">Cytoplasm</location>
    </subcellularLocation>
</comment>
<evidence type="ECO:0000259" key="7">
    <source>
        <dbReference type="Pfam" id="PF02463"/>
    </source>
</evidence>
<dbReference type="InterPro" id="IPR003395">
    <property type="entry name" value="RecF/RecN/SMC_N"/>
</dbReference>
<reference evidence="9" key="1">
    <citation type="submission" date="2022-11" db="EMBL/GenBank/DDBJ databases">
        <title>Parathalassolutuus dongxingensis gen. nov., sp. nov., a novel member of family Oceanospirillaceae isolated from a coastal shrimp pond in Guangxi, China.</title>
        <authorList>
            <person name="Chen H."/>
        </authorList>
    </citation>
    <scope>NUCLEOTIDE SEQUENCE</scope>
    <source>
        <strain evidence="9">G-43</strain>
    </source>
</reference>
<dbReference type="InterPro" id="IPR027417">
    <property type="entry name" value="P-loop_NTPase"/>
</dbReference>
<evidence type="ECO:0000256" key="6">
    <source>
        <dbReference type="HAMAP-Rule" id="MF_01894"/>
    </source>
</evidence>
<dbReference type="NCBIfam" id="TIGR02168">
    <property type="entry name" value="SMC_prok_B"/>
    <property type="match status" value="1"/>
</dbReference>
<sequence>MRLKAIKLSGFKSFVDPTTVAFATNMTGIVGPNGCGKSNTIDAVRWVMGESSAKYLRGDAMTDVIFNGSSERKPVGKASVELIFDNTDQTLRGEYAGYNEISVRRQVTRDAQSLYFLNGVKCRRKDITDLFLGTGLGPRSYAIIEQGMISRLIEAKPEELRVYVEEAAGISRYKDRRRETENRMRRTVENLERLQDIREELDRQLAHLQRQAEAAERYKSLKADERQKKAQLQALRWQQLDADYHQKEVVIARLQAGTEEQNAHIRAAESYIEQARLTLSDQQDTFQQTQARFYEIGAGIARQEQKIEHQSRLSLELDRNLAEAEQALREGSVALESDQRQLEQVDEELLLQDEETLVLEETAEEQRILVEEAEQRQRHWQDEWQQFAQNAGEPARRADVAQARMNGLQQQLGRLQQQQLRQRDELATVTAPAEDDEGELLQEELAELELQVEEYQQRAEEQRQQVEENRLRLDDKRRDLELQRQKLQQMQARKTTLEALQAAARSQDSDAMQHWLESRQLARKIRLSSQLHVRTGWETAVEQALGIRLQALIVDDIGIARQWLHELPAGVLTLRENRPVPVRDIPADSLLHQVQGPASLVSWLLPVRCCGGLDEALARRSELQPGQYWITPDGICVGGDWLQAGQMAGAAGGLLARQQELEALAGELDELEMDVEDLEADLEAGRLRLHSLEQQRDQSQREWQHQSQQLLSVRTRWSALQAKAEQHQQRRQRLQQDLQESEQQQHEIREELAMLQLEWQEATEAMSELGEQRQQLQQQRDECQLALDAARQRARQANDQLHQAQLRVRDLRGRQQGLQAAISRLQQQHERLLERREQLLATREQDHSADLALLKEELQELLLQRQDAEGLMQAARQQLEATEEQIRGQEQIRQQAAAEAQQLATRLEAVRMECQALDIRRQALVEQLQEEQLTLREVLDNMPEEATPELWQEELERIGEKIRRLGNINLAAIDEYRIQGERKEYLDAQHQDLQTALLTLEGAIQKIDRETRTRFQDTFDRINAGLADLFPKVFGGGQAWLDLVDDDLLTTGVAIMARPPGKKNSTIHLLSGGEKALTAIALVFSIFQLNPAPFCMLDEVDAPLDDANVGRYARLVKAMSEKVQFIYITHNKIAMEMADQLMGVTMQEPGVSRLVSVDIEEAAEMIGNQVYSVE</sequence>
<dbReference type="InterPro" id="IPR010935">
    <property type="entry name" value="SMC_hinge"/>
</dbReference>
<dbReference type="InterPro" id="IPR024704">
    <property type="entry name" value="SMC"/>
</dbReference>
<dbReference type="AlphaFoldDB" id="A0A9X3EPJ4"/>
<evidence type="ECO:0000259" key="8">
    <source>
        <dbReference type="Pfam" id="PF06470"/>
    </source>
</evidence>
<comment type="subunit">
    <text evidence="6">Homodimer.</text>
</comment>
<comment type="function">
    <text evidence="6">Required for chromosome condensation and partitioning.</text>
</comment>
<dbReference type="RefSeq" id="WP_283174702.1">
    <property type="nucleotide sequence ID" value="NZ_JAPNOA010000056.1"/>
</dbReference>
<dbReference type="GO" id="GO:0005694">
    <property type="term" value="C:chromosome"/>
    <property type="evidence" value="ECO:0007669"/>
    <property type="project" value="InterPro"/>
</dbReference>
<keyword evidence="2 6" id="KW-0547">Nucleotide-binding</keyword>
<protein>
    <recommendedName>
        <fullName evidence="6">Chromosome partition protein Smc</fullName>
    </recommendedName>
</protein>
<evidence type="ECO:0000256" key="1">
    <source>
        <dbReference type="ARBA" id="ARBA00022490"/>
    </source>
</evidence>
<dbReference type="SUPFAM" id="SSF52540">
    <property type="entry name" value="P-loop containing nucleoside triphosphate hydrolases"/>
    <property type="match status" value="1"/>
</dbReference>